<feature type="domain" description="Helicase ATP-binding" evidence="6">
    <location>
        <begin position="64"/>
        <end position="257"/>
    </location>
</feature>
<dbReference type="GO" id="GO:0009378">
    <property type="term" value="F:four-way junction helicase activity"/>
    <property type="evidence" value="ECO:0007669"/>
    <property type="project" value="TreeGrafter"/>
</dbReference>
<evidence type="ECO:0000256" key="2">
    <source>
        <dbReference type="ARBA" id="ARBA00023125"/>
    </source>
</evidence>
<comment type="caution">
    <text evidence="7">The sequence shown here is derived from an EMBL/GenBank/DDBJ whole genome shotgun (WGS) entry which is preliminary data.</text>
</comment>
<reference evidence="8" key="1">
    <citation type="submission" date="2014-03" db="EMBL/GenBank/DDBJ databases">
        <title>The Genome Sequence of Puccinia striiformis f. sp. tritici PST-78.</title>
        <authorList>
            <consortium name="The Broad Institute Genome Sequencing Platform"/>
            <person name="Cuomo C."/>
            <person name="Hulbert S."/>
            <person name="Chen X."/>
            <person name="Walker B."/>
            <person name="Young S.K."/>
            <person name="Zeng Q."/>
            <person name="Gargeya S."/>
            <person name="Fitzgerald M."/>
            <person name="Haas B."/>
            <person name="Abouelleil A."/>
            <person name="Alvarado L."/>
            <person name="Arachchi H.M."/>
            <person name="Berlin A.M."/>
            <person name="Chapman S.B."/>
            <person name="Goldberg J."/>
            <person name="Griggs A."/>
            <person name="Gujja S."/>
            <person name="Hansen M."/>
            <person name="Howarth C."/>
            <person name="Imamovic A."/>
            <person name="Larimer J."/>
            <person name="McCowan C."/>
            <person name="Montmayeur A."/>
            <person name="Murphy C."/>
            <person name="Neiman D."/>
            <person name="Pearson M."/>
            <person name="Priest M."/>
            <person name="Roberts A."/>
            <person name="Saif S."/>
            <person name="Shea T."/>
            <person name="Sisk P."/>
            <person name="Sykes S."/>
            <person name="Wortman J."/>
            <person name="Nusbaum C."/>
            <person name="Birren B."/>
        </authorList>
    </citation>
    <scope>NUCLEOTIDE SEQUENCE [LARGE SCALE GENOMIC DNA]</scope>
    <source>
        <strain evidence="8">race PST-78</strain>
    </source>
</reference>
<dbReference type="InterPro" id="IPR014001">
    <property type="entry name" value="Helicase_ATP-bd"/>
</dbReference>
<dbReference type="Gene3D" id="3.40.50.300">
    <property type="entry name" value="P-loop containing nucleotide triphosphate hydrolases"/>
    <property type="match status" value="1"/>
</dbReference>
<dbReference type="EC" id="5.6.2.4" evidence="5"/>
<sequence length="345" mass="39135">MEATHEMDENLAVLNLSQEENSKSKVNLREELNKMTNEELTVHISKTTAKYYSEPLKPIQMETVISLVRRQHTFTLAGTGFGKTRIGKVYYRLFPAYKKPIVLVLNPLDELGNNQVLEKKNAKIKAVNLTKMNLTDDIERKVLRGDYAFIYLSPEVLLNNGMFQRIFFDRRFQSRLVLTVVDEAHMIYVWGLVASGLGKKISSHFKLQDRGIFRPSYGDLGARLLATHGVPILLLSATCRPIAIEKILNSLKILPENMTIVQGELTRPEIRLIRVPMKASLGSCNDIQRLFSTRTTKFPQHSSMLQLATLPGKFFEKFMMLGRSGAATWTPKVLLLVDTTHVQAT</sequence>
<dbReference type="PANTHER" id="PTHR13710:SF105">
    <property type="entry name" value="ATP-DEPENDENT DNA HELICASE Q1"/>
    <property type="match status" value="1"/>
</dbReference>
<dbReference type="GO" id="GO:0005524">
    <property type="term" value="F:ATP binding"/>
    <property type="evidence" value="ECO:0007669"/>
    <property type="project" value="InterPro"/>
</dbReference>
<evidence type="ECO:0000256" key="5">
    <source>
        <dbReference type="ARBA" id="ARBA00034808"/>
    </source>
</evidence>
<organism evidence="7 8">
    <name type="scientific">Puccinia striiformis f. sp. tritici PST-78</name>
    <dbReference type="NCBI Taxonomy" id="1165861"/>
    <lineage>
        <taxon>Eukaryota</taxon>
        <taxon>Fungi</taxon>
        <taxon>Dikarya</taxon>
        <taxon>Basidiomycota</taxon>
        <taxon>Pucciniomycotina</taxon>
        <taxon>Pucciniomycetes</taxon>
        <taxon>Pucciniales</taxon>
        <taxon>Pucciniaceae</taxon>
        <taxon>Puccinia</taxon>
    </lineage>
</organism>
<dbReference type="OrthoDB" id="2507244at2759"/>
<proteinExistence type="inferred from homology"/>
<dbReference type="GO" id="GO:0005737">
    <property type="term" value="C:cytoplasm"/>
    <property type="evidence" value="ECO:0007669"/>
    <property type="project" value="TreeGrafter"/>
</dbReference>
<dbReference type="PANTHER" id="PTHR13710">
    <property type="entry name" value="DNA HELICASE RECQ FAMILY MEMBER"/>
    <property type="match status" value="1"/>
</dbReference>
<keyword evidence="2" id="KW-0238">DNA-binding</keyword>
<dbReference type="InterPro" id="IPR027417">
    <property type="entry name" value="P-loop_NTPase"/>
</dbReference>
<evidence type="ECO:0000313" key="7">
    <source>
        <dbReference type="EMBL" id="KNE98976.1"/>
    </source>
</evidence>
<dbReference type="GO" id="GO:0005694">
    <property type="term" value="C:chromosome"/>
    <property type="evidence" value="ECO:0007669"/>
    <property type="project" value="TreeGrafter"/>
</dbReference>
<evidence type="ECO:0000259" key="6">
    <source>
        <dbReference type="PROSITE" id="PS51192"/>
    </source>
</evidence>
<keyword evidence="8" id="KW-1185">Reference proteome</keyword>
<dbReference type="AlphaFoldDB" id="A0A0L0VIF4"/>
<accession>A0A0L0VIF4</accession>
<comment type="catalytic activity">
    <reaction evidence="4">
        <text>Couples ATP hydrolysis with the unwinding of duplex DNA by translocating in the 3'-5' direction.</text>
        <dbReference type="EC" id="5.6.2.4"/>
    </reaction>
</comment>
<dbReference type="SMART" id="SM00487">
    <property type="entry name" value="DEXDc"/>
    <property type="match status" value="1"/>
</dbReference>
<dbReference type="GO" id="GO:0043138">
    <property type="term" value="F:3'-5' DNA helicase activity"/>
    <property type="evidence" value="ECO:0007669"/>
    <property type="project" value="UniProtKB-EC"/>
</dbReference>
<gene>
    <name evidence="7" type="ORF">PSTG_07820</name>
</gene>
<name>A0A0L0VIF4_9BASI</name>
<keyword evidence="3" id="KW-0413">Isomerase</keyword>
<evidence type="ECO:0000256" key="1">
    <source>
        <dbReference type="ARBA" id="ARBA00005446"/>
    </source>
</evidence>
<dbReference type="STRING" id="1165861.A0A0L0VIF4"/>
<dbReference type="InterPro" id="IPR011545">
    <property type="entry name" value="DEAD/DEAH_box_helicase_dom"/>
</dbReference>
<comment type="similarity">
    <text evidence="1">Belongs to the helicase family. RecQ subfamily.</text>
</comment>
<dbReference type="Proteomes" id="UP000054564">
    <property type="component" value="Unassembled WGS sequence"/>
</dbReference>
<evidence type="ECO:0000256" key="3">
    <source>
        <dbReference type="ARBA" id="ARBA00023235"/>
    </source>
</evidence>
<dbReference type="EMBL" id="AJIL01000051">
    <property type="protein sequence ID" value="KNE98976.1"/>
    <property type="molecule type" value="Genomic_DNA"/>
</dbReference>
<evidence type="ECO:0000256" key="4">
    <source>
        <dbReference type="ARBA" id="ARBA00034617"/>
    </source>
</evidence>
<dbReference type="GO" id="GO:0000724">
    <property type="term" value="P:double-strand break repair via homologous recombination"/>
    <property type="evidence" value="ECO:0007669"/>
    <property type="project" value="TreeGrafter"/>
</dbReference>
<dbReference type="PROSITE" id="PS51192">
    <property type="entry name" value="HELICASE_ATP_BIND_1"/>
    <property type="match status" value="1"/>
</dbReference>
<protein>
    <recommendedName>
        <fullName evidence="5">DNA 3'-5' helicase</fullName>
        <ecNumber evidence="5">5.6.2.4</ecNumber>
    </recommendedName>
</protein>
<dbReference type="Pfam" id="PF00270">
    <property type="entry name" value="DEAD"/>
    <property type="match status" value="1"/>
</dbReference>
<dbReference type="SUPFAM" id="SSF52540">
    <property type="entry name" value="P-loop containing nucleoside triphosphate hydrolases"/>
    <property type="match status" value="1"/>
</dbReference>
<evidence type="ECO:0000313" key="8">
    <source>
        <dbReference type="Proteomes" id="UP000054564"/>
    </source>
</evidence>
<dbReference type="GO" id="GO:0003677">
    <property type="term" value="F:DNA binding"/>
    <property type="evidence" value="ECO:0007669"/>
    <property type="project" value="UniProtKB-KW"/>
</dbReference>